<feature type="domain" description="Solute-binding protein family 3/N-terminal" evidence="2">
    <location>
        <begin position="32"/>
        <end position="252"/>
    </location>
</feature>
<organism evidence="3 4">
    <name type="scientific">Parasedimentitalea huanghaiensis</name>
    <dbReference type="NCBI Taxonomy" id="2682100"/>
    <lineage>
        <taxon>Bacteria</taxon>
        <taxon>Pseudomonadati</taxon>
        <taxon>Pseudomonadota</taxon>
        <taxon>Alphaproteobacteria</taxon>
        <taxon>Rhodobacterales</taxon>
        <taxon>Paracoccaceae</taxon>
        <taxon>Parasedimentitalea</taxon>
    </lineage>
</organism>
<keyword evidence="4" id="KW-1185">Reference proteome</keyword>
<name>A0A6L6WG43_9RHOB</name>
<dbReference type="PANTHER" id="PTHR35936:SF35">
    <property type="entry name" value="L-CYSTINE-BINDING PROTEIN TCYJ"/>
    <property type="match status" value="1"/>
</dbReference>
<evidence type="ECO:0000313" key="4">
    <source>
        <dbReference type="Proteomes" id="UP000478892"/>
    </source>
</evidence>
<sequence>MNELQMIKTKKLSAFFAIICFALLGNPAKSQELDFATMDLVPYALRDDSSGRPGLIVEINKMIAEQANVSITDEILPIARALKNLEHGVTDCAVIALTPWSEENFIPIAEVLDKFDGTVVTRAGLPISKIEDLHGQRLAIPRGSFRKFPISTDPKIERVLTTGYEQSVRLLKAGRVDAIAGSEISLFFYLHSEEMDQQDIGGILPFLQSSLWLHCAKGQVSPEARERLKQSTNSLRDRGIFKRLLKSYIPEDFS</sequence>
<evidence type="ECO:0000313" key="3">
    <source>
        <dbReference type="EMBL" id="MVO16271.1"/>
    </source>
</evidence>
<keyword evidence="1" id="KW-0732">Signal</keyword>
<comment type="caution">
    <text evidence="3">The sequence shown here is derived from an EMBL/GenBank/DDBJ whole genome shotgun (WGS) entry which is preliminary data.</text>
</comment>
<evidence type="ECO:0000259" key="2">
    <source>
        <dbReference type="SMART" id="SM00062"/>
    </source>
</evidence>
<dbReference type="PANTHER" id="PTHR35936">
    <property type="entry name" value="MEMBRANE-BOUND LYTIC MUREIN TRANSGLYCOSYLASE F"/>
    <property type="match status" value="1"/>
</dbReference>
<dbReference type="AlphaFoldDB" id="A0A6L6WG43"/>
<proteinExistence type="predicted"/>
<dbReference type="SMART" id="SM00062">
    <property type="entry name" value="PBPb"/>
    <property type="match status" value="1"/>
</dbReference>
<reference evidence="3 4" key="1">
    <citation type="submission" date="2019-12" db="EMBL/GenBank/DDBJ databases">
        <authorList>
            <person name="Zhang Y.-J."/>
        </authorList>
    </citation>
    <scope>NUCLEOTIDE SEQUENCE [LARGE SCALE GENOMIC DNA]</scope>
    <source>
        <strain evidence="3 4">CY05</strain>
    </source>
</reference>
<evidence type="ECO:0000256" key="1">
    <source>
        <dbReference type="ARBA" id="ARBA00022729"/>
    </source>
</evidence>
<dbReference type="Gene3D" id="3.40.190.10">
    <property type="entry name" value="Periplasmic binding protein-like II"/>
    <property type="match status" value="2"/>
</dbReference>
<dbReference type="Proteomes" id="UP000478892">
    <property type="component" value="Unassembled WGS sequence"/>
</dbReference>
<protein>
    <submittedName>
        <fullName evidence="3">Transporter substrate-binding domain-containing protein</fullName>
    </submittedName>
</protein>
<dbReference type="SUPFAM" id="SSF53850">
    <property type="entry name" value="Periplasmic binding protein-like II"/>
    <property type="match status" value="1"/>
</dbReference>
<accession>A0A6L6WG43</accession>
<dbReference type="InterPro" id="IPR001638">
    <property type="entry name" value="Solute-binding_3/MltF_N"/>
</dbReference>
<dbReference type="EMBL" id="WQLV01000005">
    <property type="protein sequence ID" value="MVO16271.1"/>
    <property type="molecule type" value="Genomic_DNA"/>
</dbReference>
<gene>
    <name evidence="3" type="ORF">GO984_10665</name>
</gene>